<comment type="caution">
    <text evidence="2">The sequence shown here is derived from an EMBL/GenBank/DDBJ whole genome shotgun (WGS) entry which is preliminary data.</text>
</comment>
<name>A0ABU6CR63_9ACTN</name>
<protein>
    <submittedName>
        <fullName evidence="2">Uncharacterized protein</fullName>
    </submittedName>
</protein>
<evidence type="ECO:0000313" key="3">
    <source>
        <dbReference type="Proteomes" id="UP001352223"/>
    </source>
</evidence>
<evidence type="ECO:0000313" key="2">
    <source>
        <dbReference type="EMBL" id="MEB3966711.1"/>
    </source>
</evidence>
<feature type="transmembrane region" description="Helical" evidence="1">
    <location>
        <begin position="23"/>
        <end position="41"/>
    </location>
</feature>
<dbReference type="RefSeq" id="WP_324776268.1">
    <property type="nucleotide sequence ID" value="NZ_BAAATS010000002.1"/>
</dbReference>
<dbReference type="EMBL" id="JAOZYB010000367">
    <property type="protein sequence ID" value="MEB3966711.1"/>
    <property type="molecule type" value="Genomic_DNA"/>
</dbReference>
<proteinExistence type="predicted"/>
<keyword evidence="1" id="KW-1133">Transmembrane helix</keyword>
<keyword evidence="1" id="KW-0812">Transmembrane</keyword>
<gene>
    <name evidence="2" type="ORF">OKJ48_41750</name>
</gene>
<sequence length="133" mass="14540">MTGDVHPAVIEDRFRIRAGRRKAWGTGLLIVAGLCWVYAAFQLFTPYETRIWSVDCSGPAFADREGVYDVDGPLDERERREIALCAESRDWPAPVTALLIGAPLAAAGGSLRTAGSVALDLREHTAQLTRADR</sequence>
<dbReference type="Proteomes" id="UP001352223">
    <property type="component" value="Unassembled WGS sequence"/>
</dbReference>
<organism evidence="2 3">
    <name type="scientific">Streptomyces kunmingensis</name>
    <dbReference type="NCBI Taxonomy" id="68225"/>
    <lineage>
        <taxon>Bacteria</taxon>
        <taxon>Bacillati</taxon>
        <taxon>Actinomycetota</taxon>
        <taxon>Actinomycetes</taxon>
        <taxon>Kitasatosporales</taxon>
        <taxon>Streptomycetaceae</taxon>
        <taxon>Streptomyces</taxon>
    </lineage>
</organism>
<reference evidence="2 3" key="1">
    <citation type="submission" date="2022-10" db="EMBL/GenBank/DDBJ databases">
        <authorList>
            <person name="Xie J."/>
            <person name="Shen N."/>
        </authorList>
    </citation>
    <scope>NUCLEOTIDE SEQUENCE [LARGE SCALE GENOMIC DNA]</scope>
    <source>
        <strain evidence="2 3">DSM 41681</strain>
    </source>
</reference>
<accession>A0ABU6CR63</accession>
<evidence type="ECO:0000256" key="1">
    <source>
        <dbReference type="SAM" id="Phobius"/>
    </source>
</evidence>
<keyword evidence="3" id="KW-1185">Reference proteome</keyword>
<keyword evidence="1" id="KW-0472">Membrane</keyword>